<dbReference type="Proteomes" id="UP000478505">
    <property type="component" value="Unassembled WGS sequence"/>
</dbReference>
<keyword evidence="2" id="KW-1185">Reference proteome</keyword>
<organism evidence="1 2">
    <name type="scientific">Psychroflexus aurantiacus</name>
    <dbReference type="NCBI Taxonomy" id="2709310"/>
    <lineage>
        <taxon>Bacteria</taxon>
        <taxon>Pseudomonadati</taxon>
        <taxon>Bacteroidota</taxon>
        <taxon>Flavobacteriia</taxon>
        <taxon>Flavobacteriales</taxon>
        <taxon>Flavobacteriaceae</taxon>
        <taxon>Psychroflexus</taxon>
    </lineage>
</organism>
<sequence>MEIKNMNNLPRPCQKVAEFSDKQQYGEAGFWEKLRVQIHILHCKHCHSYHIKNEELTLLLQNHELKFLSKSEKEELKARMAL</sequence>
<evidence type="ECO:0008006" key="3">
    <source>
        <dbReference type="Google" id="ProtNLM"/>
    </source>
</evidence>
<dbReference type="AlphaFoldDB" id="A0A6B3R367"/>
<comment type="caution">
    <text evidence="1">The sequence shown here is derived from an EMBL/GenBank/DDBJ whole genome shotgun (WGS) entry which is preliminary data.</text>
</comment>
<evidence type="ECO:0000313" key="1">
    <source>
        <dbReference type="EMBL" id="NEV93960.1"/>
    </source>
</evidence>
<name>A0A6B3R367_9FLAO</name>
<proteinExistence type="predicted"/>
<protein>
    <recommendedName>
        <fullName evidence="3">Zinc-finger</fullName>
    </recommendedName>
</protein>
<evidence type="ECO:0000313" key="2">
    <source>
        <dbReference type="Proteomes" id="UP000478505"/>
    </source>
</evidence>
<reference evidence="1 2" key="1">
    <citation type="submission" date="2020-02" db="EMBL/GenBank/DDBJ databases">
        <title>Flavobacteriaceae Psychroflexus bacterium YR1-1, complete genome.</title>
        <authorList>
            <person name="Li Y."/>
            <person name="Wu S."/>
        </authorList>
    </citation>
    <scope>NUCLEOTIDE SEQUENCE [LARGE SCALE GENOMIC DNA]</scope>
    <source>
        <strain evidence="1 2">YR1-1</strain>
    </source>
</reference>
<accession>A0A6B3R367</accession>
<dbReference type="EMBL" id="JAAIKD010000003">
    <property type="protein sequence ID" value="NEV93960.1"/>
    <property type="molecule type" value="Genomic_DNA"/>
</dbReference>
<gene>
    <name evidence="1" type="ORF">G3567_07350</name>
</gene>
<dbReference type="RefSeq" id="WP_164004674.1">
    <property type="nucleotide sequence ID" value="NZ_JAAIKD010000003.1"/>
</dbReference>